<proteinExistence type="predicted"/>
<dbReference type="OrthoDB" id="9865830at2"/>
<gene>
    <name evidence="1" type="ORF">C3928_10970</name>
</gene>
<evidence type="ECO:0000313" key="2">
    <source>
        <dbReference type="Proteomes" id="UP000239239"/>
    </source>
</evidence>
<protein>
    <submittedName>
        <fullName evidence="1">Uncharacterized protein</fullName>
    </submittedName>
</protein>
<dbReference type="EMBL" id="PQWY01000016">
    <property type="protein sequence ID" value="PPK29594.1"/>
    <property type="molecule type" value="Genomic_DNA"/>
</dbReference>
<dbReference type="RefSeq" id="WP_027228535.1">
    <property type="nucleotide sequence ID" value="NZ_CP017601.1"/>
</dbReference>
<accession>A0A2S6EWM8</accession>
<sequence length="119" mass="13983">MMSREKTAGTFFKDYQKKNVMRLLQDSLEKIINEWLKTDDESHTKLKSLQELSEMDINATSFAEHSPLPDFVTRLWLDPHKALDAMDKNISKNEIRKLIKETAREIELVFTHQKAPDYS</sequence>
<evidence type="ECO:0000313" key="1">
    <source>
        <dbReference type="EMBL" id="PPK29594.1"/>
    </source>
</evidence>
<dbReference type="PDBsum" id="6K3B"/>
<comment type="caution">
    <text evidence="1">The sequence shown here is derived from an EMBL/GenBank/DDBJ whole genome shotgun (WGS) entry which is preliminary data.</text>
</comment>
<dbReference type="AlphaFoldDB" id="A0A2S6EWM8"/>
<organism evidence="1 2">
    <name type="scientific">Legionella pneumophila</name>
    <dbReference type="NCBI Taxonomy" id="446"/>
    <lineage>
        <taxon>Bacteria</taxon>
        <taxon>Pseudomonadati</taxon>
        <taxon>Pseudomonadota</taxon>
        <taxon>Gammaproteobacteria</taxon>
        <taxon>Legionellales</taxon>
        <taxon>Legionellaceae</taxon>
        <taxon>Legionella</taxon>
    </lineage>
</organism>
<name>A0A2S6EWM8_LEGPN</name>
<dbReference type="Proteomes" id="UP000239239">
    <property type="component" value="Unassembled WGS sequence"/>
</dbReference>
<reference evidence="1 2" key="1">
    <citation type="submission" date="2018-02" db="EMBL/GenBank/DDBJ databases">
        <title>Draft genome sequences of four Legionella pneumophila clinical strains isolated in Ontario.</title>
        <authorList>
            <person name="Fortuna A."/>
            <person name="Ramnarine R."/>
            <person name="Li A."/>
            <person name="Frantz C."/>
            <person name="Mallo G."/>
        </authorList>
    </citation>
    <scope>NUCLEOTIDE SEQUENCE [LARGE SCALE GENOMIC DNA]</scope>
    <source>
        <strain evidence="1 2">LG61</strain>
    </source>
</reference>